<proteinExistence type="inferred from homology"/>
<dbReference type="SMART" id="SM00822">
    <property type="entry name" value="PKS_KR"/>
    <property type="match status" value="1"/>
</dbReference>
<dbReference type="SUPFAM" id="SSF51735">
    <property type="entry name" value="NAD(P)-binding Rossmann-fold domains"/>
    <property type="match status" value="1"/>
</dbReference>
<dbReference type="GO" id="GO:0005811">
    <property type="term" value="C:lipid droplet"/>
    <property type="evidence" value="ECO:0007669"/>
    <property type="project" value="TreeGrafter"/>
</dbReference>
<dbReference type="InterPro" id="IPR057326">
    <property type="entry name" value="KR_dom"/>
</dbReference>
<dbReference type="PRINTS" id="PR00080">
    <property type="entry name" value="SDRFAMILY"/>
</dbReference>
<name>A0A0F7ZSR6_9HYPO</name>
<sequence length="299" mass="32287">MASPSTRMSVLITGCTPGGIGHALAVEFHNQGCHVIATARNLDVLEELGDMGMTTLRLDVADAASVAACRAQVAELTGGRLDILVNNAGRGHTIPALDADLDDVRQTYEINVFGVMNMCQTFTPLLIPARGLIINMSSAASVFPYVFAAVDSSSKGAVNAYSRVLRMELRPLHVRVMVSMTGTVRSNIASRPERSLPPGSLYAPVADYFQHRLGFSQENAPMPSDRFARRLVRDALRGEPRLWGLVGGSSDWFWAGGMSFACWLASCLPNWVTETVADRCFGIGVLTKRIQDAASAKRD</sequence>
<dbReference type="GO" id="GO:0005783">
    <property type="term" value="C:endoplasmic reticulum"/>
    <property type="evidence" value="ECO:0007669"/>
    <property type="project" value="TreeGrafter"/>
</dbReference>
<dbReference type="GO" id="GO:0000140">
    <property type="term" value="F:acylglycerone-phosphate reductase (NADP+) activity"/>
    <property type="evidence" value="ECO:0007669"/>
    <property type="project" value="TreeGrafter"/>
</dbReference>
<dbReference type="PRINTS" id="PR00081">
    <property type="entry name" value="GDHRDH"/>
</dbReference>
<evidence type="ECO:0000256" key="2">
    <source>
        <dbReference type="ARBA" id="ARBA00023002"/>
    </source>
</evidence>
<dbReference type="Pfam" id="PF00106">
    <property type="entry name" value="adh_short"/>
    <property type="match status" value="1"/>
</dbReference>
<dbReference type="Gene3D" id="3.40.50.720">
    <property type="entry name" value="NAD(P)-binding Rossmann-like Domain"/>
    <property type="match status" value="1"/>
</dbReference>
<dbReference type="PANTHER" id="PTHR44169:SF6">
    <property type="entry name" value="NADPH-DEPENDENT 1-ACYLDIHYDROXYACETONE PHOSPHATE REDUCTASE"/>
    <property type="match status" value="1"/>
</dbReference>
<accession>A0A0F7ZSR6</accession>
<dbReference type="InterPro" id="IPR002347">
    <property type="entry name" value="SDR_fam"/>
</dbReference>
<dbReference type="EMBL" id="KQ030559">
    <property type="protein sequence ID" value="KJZ71828.1"/>
    <property type="molecule type" value="Genomic_DNA"/>
</dbReference>
<dbReference type="GO" id="GO:0004806">
    <property type="term" value="F:triacylglycerol lipase activity"/>
    <property type="evidence" value="ECO:0007669"/>
    <property type="project" value="TreeGrafter"/>
</dbReference>
<dbReference type="InterPro" id="IPR036291">
    <property type="entry name" value="NAD(P)-bd_dom_sf"/>
</dbReference>
<gene>
    <name evidence="5" type="ORF">HIM_08756</name>
</gene>
<organism evidence="5 6">
    <name type="scientific">Hirsutella minnesotensis 3608</name>
    <dbReference type="NCBI Taxonomy" id="1043627"/>
    <lineage>
        <taxon>Eukaryota</taxon>
        <taxon>Fungi</taxon>
        <taxon>Dikarya</taxon>
        <taxon>Ascomycota</taxon>
        <taxon>Pezizomycotina</taxon>
        <taxon>Sordariomycetes</taxon>
        <taxon>Hypocreomycetidae</taxon>
        <taxon>Hypocreales</taxon>
        <taxon>Ophiocordycipitaceae</taxon>
        <taxon>Hirsutella</taxon>
    </lineage>
</organism>
<comment type="similarity">
    <text evidence="1 3">Belongs to the short-chain dehydrogenases/reductases (SDR) family.</text>
</comment>
<keyword evidence="2" id="KW-0560">Oxidoreductase</keyword>
<reference evidence="5 6" key="1">
    <citation type="journal article" date="2014" name="Genome Biol. Evol.">
        <title>Comparative genomics and transcriptomics analyses reveal divergent lifestyle features of nematode endoparasitic fungus Hirsutella minnesotensis.</title>
        <authorList>
            <person name="Lai Y."/>
            <person name="Liu K."/>
            <person name="Zhang X."/>
            <person name="Zhang X."/>
            <person name="Li K."/>
            <person name="Wang N."/>
            <person name="Shu C."/>
            <person name="Wu Y."/>
            <person name="Wang C."/>
            <person name="Bushley K.E."/>
            <person name="Xiang M."/>
            <person name="Liu X."/>
        </authorList>
    </citation>
    <scope>NUCLEOTIDE SEQUENCE [LARGE SCALE GENOMIC DNA]</scope>
    <source>
        <strain evidence="5 6">3608</strain>
    </source>
</reference>
<evidence type="ECO:0000256" key="1">
    <source>
        <dbReference type="ARBA" id="ARBA00006484"/>
    </source>
</evidence>
<evidence type="ECO:0000313" key="5">
    <source>
        <dbReference type="EMBL" id="KJZ71828.1"/>
    </source>
</evidence>
<dbReference type="GO" id="GO:0019433">
    <property type="term" value="P:triglyceride catabolic process"/>
    <property type="evidence" value="ECO:0007669"/>
    <property type="project" value="TreeGrafter"/>
</dbReference>
<evidence type="ECO:0000313" key="6">
    <source>
        <dbReference type="Proteomes" id="UP000054481"/>
    </source>
</evidence>
<dbReference type="FunFam" id="3.40.50.720:FF:000261">
    <property type="entry name" value="NADPH-dependent 1-acyldihydroxyacetone phosphate reductase"/>
    <property type="match status" value="1"/>
</dbReference>
<dbReference type="PANTHER" id="PTHR44169">
    <property type="entry name" value="NADPH-DEPENDENT 1-ACYLDIHYDROXYACETONE PHOSPHATE REDUCTASE"/>
    <property type="match status" value="1"/>
</dbReference>
<protein>
    <recommendedName>
        <fullName evidence="4">Ketoreductase domain-containing protein</fullName>
    </recommendedName>
</protein>
<dbReference type="AlphaFoldDB" id="A0A0F7ZSR6"/>
<dbReference type="GO" id="GO:0006654">
    <property type="term" value="P:phosphatidic acid biosynthetic process"/>
    <property type="evidence" value="ECO:0007669"/>
    <property type="project" value="TreeGrafter"/>
</dbReference>
<keyword evidence="6" id="KW-1185">Reference proteome</keyword>
<evidence type="ECO:0000259" key="4">
    <source>
        <dbReference type="SMART" id="SM00822"/>
    </source>
</evidence>
<dbReference type="Proteomes" id="UP000054481">
    <property type="component" value="Unassembled WGS sequence"/>
</dbReference>
<feature type="domain" description="Ketoreductase" evidence="4">
    <location>
        <begin position="8"/>
        <end position="187"/>
    </location>
</feature>
<evidence type="ECO:0000256" key="3">
    <source>
        <dbReference type="RuleBase" id="RU000363"/>
    </source>
</evidence>
<dbReference type="OrthoDB" id="2102561at2759"/>